<dbReference type="Proteomes" id="UP000700334">
    <property type="component" value="Unassembled WGS sequence"/>
</dbReference>
<dbReference type="GO" id="GO:0097049">
    <property type="term" value="P:motor neuron apoptotic process"/>
    <property type="evidence" value="ECO:0007669"/>
    <property type="project" value="TreeGrafter"/>
</dbReference>
<dbReference type="GO" id="GO:0009897">
    <property type="term" value="C:external side of plasma membrane"/>
    <property type="evidence" value="ECO:0007669"/>
    <property type="project" value="TreeGrafter"/>
</dbReference>
<evidence type="ECO:0000256" key="10">
    <source>
        <dbReference type="ARBA" id="ARBA00022989"/>
    </source>
</evidence>
<dbReference type="GO" id="GO:0006924">
    <property type="term" value="P:activation-induced cell death of T cells"/>
    <property type="evidence" value="ECO:0007669"/>
    <property type="project" value="TreeGrafter"/>
</dbReference>
<organism evidence="24 25">
    <name type="scientific">Galemys pyrenaicus</name>
    <name type="common">Iberian desman</name>
    <name type="synonym">Pyrenean desman</name>
    <dbReference type="NCBI Taxonomy" id="202257"/>
    <lineage>
        <taxon>Eukaryota</taxon>
        <taxon>Metazoa</taxon>
        <taxon>Chordata</taxon>
        <taxon>Craniata</taxon>
        <taxon>Vertebrata</taxon>
        <taxon>Euteleostomi</taxon>
        <taxon>Mammalia</taxon>
        <taxon>Eutheria</taxon>
        <taxon>Laurasiatheria</taxon>
        <taxon>Eulipotyphla</taxon>
        <taxon>Talpidae</taxon>
        <taxon>Galemys</taxon>
    </lineage>
</organism>
<dbReference type="GO" id="GO:0006955">
    <property type="term" value="P:immune response"/>
    <property type="evidence" value="ECO:0007669"/>
    <property type="project" value="InterPro"/>
</dbReference>
<evidence type="ECO:0000256" key="3">
    <source>
        <dbReference type="ARBA" id="ARBA00015761"/>
    </source>
</evidence>
<dbReference type="CDD" id="cd08316">
    <property type="entry name" value="Death_FAS_TNFRSF6"/>
    <property type="match status" value="1"/>
</dbReference>
<dbReference type="InterPro" id="IPR033998">
    <property type="entry name" value="TNFRSF6_death"/>
</dbReference>
<dbReference type="SMART" id="SM00208">
    <property type="entry name" value="TNFR"/>
    <property type="match status" value="2"/>
</dbReference>
<dbReference type="Gene3D" id="2.10.50.10">
    <property type="entry name" value="Tumor Necrosis Factor Receptor, subunit A, domain 2"/>
    <property type="match status" value="2"/>
</dbReference>
<evidence type="ECO:0000256" key="11">
    <source>
        <dbReference type="ARBA" id="ARBA00023136"/>
    </source>
</evidence>
<evidence type="ECO:0000256" key="21">
    <source>
        <dbReference type="SAM" id="MobiDB-lite"/>
    </source>
</evidence>
<dbReference type="GO" id="GO:0097192">
    <property type="term" value="P:extrinsic apoptotic signaling pathway in absence of ligand"/>
    <property type="evidence" value="ECO:0007669"/>
    <property type="project" value="TreeGrafter"/>
</dbReference>
<keyword evidence="8" id="KW-0677">Repeat</keyword>
<keyword evidence="6" id="KW-0053">Apoptosis</keyword>
<dbReference type="GO" id="GO:0097527">
    <property type="term" value="P:necroptotic signaling pathway"/>
    <property type="evidence" value="ECO:0007669"/>
    <property type="project" value="TreeGrafter"/>
</dbReference>
<proteinExistence type="predicted"/>
<dbReference type="FunFam" id="1.10.533.10:FF:000057">
    <property type="entry name" value="Tumor necrosis factor receptor superfamily member 6"/>
    <property type="match status" value="1"/>
</dbReference>
<evidence type="ECO:0000256" key="2">
    <source>
        <dbReference type="ARBA" id="ARBA00004285"/>
    </source>
</evidence>
<evidence type="ECO:0000256" key="8">
    <source>
        <dbReference type="ARBA" id="ARBA00022737"/>
    </source>
</evidence>
<dbReference type="PANTHER" id="PTHR46874">
    <property type="entry name" value="TUMOR NECROSIS FACTOR RECEPTOR SUPERFAMILY MEMBER 6"/>
    <property type="match status" value="1"/>
</dbReference>
<evidence type="ECO:0000256" key="18">
    <source>
        <dbReference type="ARBA" id="ARBA00032338"/>
    </source>
</evidence>
<dbReference type="GO" id="GO:0031265">
    <property type="term" value="C:CD95 death-inducing signaling complex"/>
    <property type="evidence" value="ECO:0007669"/>
    <property type="project" value="TreeGrafter"/>
</dbReference>
<feature type="non-terminal residue" evidence="24">
    <location>
        <position position="1"/>
    </location>
</feature>
<keyword evidence="4" id="KW-1003">Cell membrane</keyword>
<evidence type="ECO:0000256" key="17">
    <source>
        <dbReference type="ARBA" id="ARBA00030181"/>
    </source>
</evidence>
<evidence type="ECO:0000259" key="22">
    <source>
        <dbReference type="PROSITE" id="PS50017"/>
    </source>
</evidence>
<evidence type="ECO:0000313" key="24">
    <source>
        <dbReference type="EMBL" id="KAG8523057.1"/>
    </source>
</evidence>
<dbReference type="GO" id="GO:0005031">
    <property type="term" value="F:tumor necrosis factor receptor activity"/>
    <property type="evidence" value="ECO:0007669"/>
    <property type="project" value="TreeGrafter"/>
</dbReference>
<dbReference type="EMBL" id="JAGFMF010011418">
    <property type="protein sequence ID" value="KAG8523057.1"/>
    <property type="molecule type" value="Genomic_DNA"/>
</dbReference>
<keyword evidence="10" id="KW-1133">Transmembrane helix</keyword>
<dbReference type="GO" id="GO:0005516">
    <property type="term" value="F:calmodulin binding"/>
    <property type="evidence" value="ECO:0007669"/>
    <property type="project" value="UniProtKB-KW"/>
</dbReference>
<dbReference type="GO" id="GO:0043066">
    <property type="term" value="P:negative regulation of apoptotic process"/>
    <property type="evidence" value="ECO:0007669"/>
    <property type="project" value="TreeGrafter"/>
</dbReference>
<comment type="caution">
    <text evidence="24">The sequence shown here is derived from an EMBL/GenBank/DDBJ whole genome shotgun (WGS) entry which is preliminary data.</text>
</comment>
<keyword evidence="11" id="KW-0472">Membrane</keyword>
<sequence>IRAEAGAVSEKEWPRQRLGEDTGKRKVADCTENEGKPTCESCAEGQEYTEVENYSTKCRRCRTCDVEHGLEIEENCTQTQNTKCRCKANFFCENSACEHCNPCTVLVRQRADDQPIEGSVGYGLRPESVRNFFDLSDLCKKCRDRKKGHHEFASPNSVSVENYISFLKVETLLTDLTDIDLSKYIPTIAEQMTITQVKEFVRKNGVSETRIDEIRNDNIHDTAEQKVQLLRNWYQIHGKKEAYKTLIKSLKKAQLCSPAEKIHELISKDIASECENANFKNDHERQNLV</sequence>
<evidence type="ECO:0000256" key="4">
    <source>
        <dbReference type="ARBA" id="ARBA00022475"/>
    </source>
</evidence>
<feature type="repeat" description="TNFR-Cys" evidence="20">
    <location>
        <begin position="41"/>
        <end position="84"/>
    </location>
</feature>
<name>A0A8J6DV57_GALPY</name>
<dbReference type="Pfam" id="PF00020">
    <property type="entry name" value="TNFR_c6"/>
    <property type="match status" value="1"/>
</dbReference>
<dbReference type="GO" id="GO:0045121">
    <property type="term" value="C:membrane raft"/>
    <property type="evidence" value="ECO:0007669"/>
    <property type="project" value="UniProtKB-SubCell"/>
</dbReference>
<dbReference type="SUPFAM" id="SSF47986">
    <property type="entry name" value="DEATH domain"/>
    <property type="match status" value="1"/>
</dbReference>
<protein>
    <recommendedName>
        <fullName evidence="3">Tumor necrosis factor receptor superfamily member 6</fullName>
    </recommendedName>
    <alternativeName>
        <fullName evidence="18">Apo-1 antigen</fullName>
    </alternativeName>
    <alternativeName>
        <fullName evidence="19">Apoptosis-mediating surface antigen FAS</fullName>
    </alternativeName>
    <alternativeName>
        <fullName evidence="17">FASLG receptor</fullName>
    </alternativeName>
</protein>
<dbReference type="AlphaFoldDB" id="A0A8J6DV57"/>
<evidence type="ECO:0000256" key="13">
    <source>
        <dbReference type="ARBA" id="ARBA00023157"/>
    </source>
</evidence>
<feature type="domain" description="Death" evidence="22">
    <location>
        <begin position="182"/>
        <end position="266"/>
    </location>
</feature>
<evidence type="ECO:0000256" key="9">
    <source>
        <dbReference type="ARBA" id="ARBA00022860"/>
    </source>
</evidence>
<evidence type="ECO:0000256" key="12">
    <source>
        <dbReference type="ARBA" id="ARBA00023139"/>
    </source>
</evidence>
<dbReference type="InterPro" id="IPR011029">
    <property type="entry name" value="DEATH-like_dom_sf"/>
</dbReference>
<evidence type="ECO:0000256" key="1">
    <source>
        <dbReference type="ARBA" id="ARBA00004251"/>
    </source>
</evidence>
<dbReference type="PRINTS" id="PR01680">
    <property type="entry name" value="TNFACTORR6"/>
</dbReference>
<dbReference type="FunFam" id="2.10.50.10:FF:000004">
    <property type="entry name" value="Tumor necrosis factor receptor superfamily member 6"/>
    <property type="match status" value="1"/>
</dbReference>
<keyword evidence="14 24" id="KW-0675">Receptor</keyword>
<feature type="domain" description="TNFR-Cys" evidence="23">
    <location>
        <begin position="41"/>
        <end position="84"/>
    </location>
</feature>
<gene>
    <name evidence="24" type="ORF">J0S82_012642</name>
</gene>
<keyword evidence="12" id="KW-0564">Palmitate</keyword>
<dbReference type="InterPro" id="IPR008063">
    <property type="entry name" value="Fas_rcpt"/>
</dbReference>
<dbReference type="InterPro" id="IPR000488">
    <property type="entry name" value="Death_dom"/>
</dbReference>
<dbReference type="PROSITE" id="PS50017">
    <property type="entry name" value="DEATH_DOMAIN"/>
    <property type="match status" value="1"/>
</dbReference>
<evidence type="ECO:0000256" key="20">
    <source>
        <dbReference type="PROSITE-ProRule" id="PRU00206"/>
    </source>
</evidence>
<dbReference type="GO" id="GO:0032872">
    <property type="term" value="P:regulation of stress-activated MAPK cascade"/>
    <property type="evidence" value="ECO:0007669"/>
    <property type="project" value="TreeGrafter"/>
</dbReference>
<keyword evidence="16" id="KW-0449">Lipoprotein</keyword>
<keyword evidence="9" id="KW-0112">Calmodulin-binding</keyword>
<keyword evidence="7" id="KW-0732">Signal</keyword>
<dbReference type="PROSITE" id="PS50050">
    <property type="entry name" value="TNFR_NGFR_2"/>
    <property type="match status" value="1"/>
</dbReference>
<dbReference type="OrthoDB" id="8848202at2759"/>
<keyword evidence="5" id="KW-0812">Transmembrane</keyword>
<keyword evidence="25" id="KW-1185">Reference proteome</keyword>
<evidence type="ECO:0000256" key="5">
    <source>
        <dbReference type="ARBA" id="ARBA00022692"/>
    </source>
</evidence>
<evidence type="ECO:0000256" key="14">
    <source>
        <dbReference type="ARBA" id="ARBA00023170"/>
    </source>
</evidence>
<keyword evidence="13" id="KW-1015">Disulfide bond</keyword>
<dbReference type="PANTHER" id="PTHR46874:SF1">
    <property type="entry name" value="TUMOR NECROSIS FACTOR RECEPTOR SUPERFAMILY MEMBER 6"/>
    <property type="match status" value="1"/>
</dbReference>
<comment type="subcellular location">
    <subcellularLocation>
        <location evidence="1">Cell membrane</location>
        <topology evidence="1">Single-pass type I membrane protein</topology>
    </subcellularLocation>
    <subcellularLocation>
        <location evidence="2">Membrane raft</location>
    </subcellularLocation>
</comment>
<keyword evidence="15" id="KW-0325">Glycoprotein</keyword>
<dbReference type="SUPFAM" id="SSF57586">
    <property type="entry name" value="TNF receptor-like"/>
    <property type="match status" value="1"/>
</dbReference>
<dbReference type="Pfam" id="PF00531">
    <property type="entry name" value="Death"/>
    <property type="match status" value="1"/>
</dbReference>
<dbReference type="Gene3D" id="1.10.533.10">
    <property type="entry name" value="Death Domain, Fas"/>
    <property type="match status" value="1"/>
</dbReference>
<evidence type="ECO:0000256" key="15">
    <source>
        <dbReference type="ARBA" id="ARBA00023180"/>
    </source>
</evidence>
<evidence type="ECO:0000256" key="7">
    <source>
        <dbReference type="ARBA" id="ARBA00022729"/>
    </source>
</evidence>
<evidence type="ECO:0000256" key="16">
    <source>
        <dbReference type="ARBA" id="ARBA00023288"/>
    </source>
</evidence>
<dbReference type="InterPro" id="IPR001368">
    <property type="entry name" value="TNFR/NGFR_Cys_rich_reg"/>
</dbReference>
<evidence type="ECO:0000256" key="19">
    <source>
        <dbReference type="ARBA" id="ARBA00032502"/>
    </source>
</evidence>
<accession>A0A8J6DV57</accession>
<evidence type="ECO:0000256" key="6">
    <source>
        <dbReference type="ARBA" id="ARBA00022703"/>
    </source>
</evidence>
<evidence type="ECO:0000313" key="25">
    <source>
        <dbReference type="Proteomes" id="UP000700334"/>
    </source>
</evidence>
<comment type="caution">
    <text evidence="20">Lacks conserved residue(s) required for the propagation of feature annotation.</text>
</comment>
<dbReference type="SMART" id="SM00005">
    <property type="entry name" value="DEATH"/>
    <property type="match status" value="1"/>
</dbReference>
<evidence type="ECO:0000259" key="23">
    <source>
        <dbReference type="PROSITE" id="PS50050"/>
    </source>
</evidence>
<feature type="region of interest" description="Disordered" evidence="21">
    <location>
        <begin position="1"/>
        <end position="26"/>
    </location>
</feature>
<reference evidence="24" key="1">
    <citation type="journal article" date="2021" name="Evol. Appl.">
        <title>The genome of the Pyrenean desman and the effects of bottlenecks and inbreeding on the genomic landscape of an endangered species.</title>
        <authorList>
            <person name="Escoda L."/>
            <person name="Castresana J."/>
        </authorList>
    </citation>
    <scope>NUCLEOTIDE SEQUENCE</scope>
    <source>
        <strain evidence="24">IBE-C5619</strain>
    </source>
</reference>